<evidence type="ECO:0000313" key="2">
    <source>
        <dbReference type="EMBL" id="MBW0523376.1"/>
    </source>
</evidence>
<comment type="caution">
    <text evidence="2">The sequence shown here is derived from an EMBL/GenBank/DDBJ whole genome shotgun (WGS) entry which is preliminary data.</text>
</comment>
<protein>
    <submittedName>
        <fullName evidence="2">Uncharacterized protein</fullName>
    </submittedName>
</protein>
<gene>
    <name evidence="2" type="ORF">O181_063091</name>
</gene>
<keyword evidence="3" id="KW-1185">Reference proteome</keyword>
<name>A0A9Q3HZ38_9BASI</name>
<keyword evidence="1" id="KW-0472">Membrane</keyword>
<evidence type="ECO:0000256" key="1">
    <source>
        <dbReference type="SAM" id="Phobius"/>
    </source>
</evidence>
<feature type="transmembrane region" description="Helical" evidence="1">
    <location>
        <begin position="57"/>
        <end position="80"/>
    </location>
</feature>
<accession>A0A9Q3HZ38</accession>
<organism evidence="2 3">
    <name type="scientific">Austropuccinia psidii MF-1</name>
    <dbReference type="NCBI Taxonomy" id="1389203"/>
    <lineage>
        <taxon>Eukaryota</taxon>
        <taxon>Fungi</taxon>
        <taxon>Dikarya</taxon>
        <taxon>Basidiomycota</taxon>
        <taxon>Pucciniomycotina</taxon>
        <taxon>Pucciniomycetes</taxon>
        <taxon>Pucciniales</taxon>
        <taxon>Sphaerophragmiaceae</taxon>
        <taxon>Austropuccinia</taxon>
    </lineage>
</organism>
<keyword evidence="1" id="KW-0812">Transmembrane</keyword>
<sequence>MLKLPPHPHDMPPTLQHHVLPHPSLNMHTPTTYHAYAPAVPSRYASDAGTPCPPSPYLLFCLPCLRSCIILIGHGGLLGYMMNAITEIC</sequence>
<dbReference type="Proteomes" id="UP000765509">
    <property type="component" value="Unassembled WGS sequence"/>
</dbReference>
<dbReference type="EMBL" id="AVOT02030238">
    <property type="protein sequence ID" value="MBW0523376.1"/>
    <property type="molecule type" value="Genomic_DNA"/>
</dbReference>
<proteinExistence type="predicted"/>
<evidence type="ECO:0000313" key="3">
    <source>
        <dbReference type="Proteomes" id="UP000765509"/>
    </source>
</evidence>
<dbReference type="AlphaFoldDB" id="A0A9Q3HZ38"/>
<reference evidence="2" key="1">
    <citation type="submission" date="2021-03" db="EMBL/GenBank/DDBJ databases">
        <title>Draft genome sequence of rust myrtle Austropuccinia psidii MF-1, a brazilian biotype.</title>
        <authorList>
            <person name="Quecine M.C."/>
            <person name="Pachon D.M.R."/>
            <person name="Bonatelli M.L."/>
            <person name="Correr F.H."/>
            <person name="Franceschini L.M."/>
            <person name="Leite T.F."/>
            <person name="Margarido G.R.A."/>
            <person name="Almeida C.A."/>
            <person name="Ferrarezi J.A."/>
            <person name="Labate C.A."/>
        </authorList>
    </citation>
    <scope>NUCLEOTIDE SEQUENCE</scope>
    <source>
        <strain evidence="2">MF-1</strain>
    </source>
</reference>
<keyword evidence="1" id="KW-1133">Transmembrane helix</keyword>